<protein>
    <recommendedName>
        <fullName evidence="3">Knottins-like domain-containing protein</fullName>
    </recommendedName>
</protein>
<organism evidence="4 5">
    <name type="scientific">Lithocarpus litseifolius</name>
    <dbReference type="NCBI Taxonomy" id="425828"/>
    <lineage>
        <taxon>Eukaryota</taxon>
        <taxon>Viridiplantae</taxon>
        <taxon>Streptophyta</taxon>
        <taxon>Embryophyta</taxon>
        <taxon>Tracheophyta</taxon>
        <taxon>Spermatophyta</taxon>
        <taxon>Magnoliopsida</taxon>
        <taxon>eudicotyledons</taxon>
        <taxon>Gunneridae</taxon>
        <taxon>Pentapetalae</taxon>
        <taxon>rosids</taxon>
        <taxon>fabids</taxon>
        <taxon>Fagales</taxon>
        <taxon>Fagaceae</taxon>
        <taxon>Lithocarpus</taxon>
    </lineage>
</organism>
<dbReference type="Proteomes" id="UP001459277">
    <property type="component" value="Unassembled WGS sequence"/>
</dbReference>
<comment type="caution">
    <text evidence="4">The sequence shown here is derived from an EMBL/GenBank/DDBJ whole genome shotgun (WGS) entry which is preliminary data.</text>
</comment>
<dbReference type="EMBL" id="JAZDWU010000007">
    <property type="protein sequence ID" value="KAK9996869.1"/>
    <property type="molecule type" value="Genomic_DNA"/>
</dbReference>
<evidence type="ECO:0000313" key="5">
    <source>
        <dbReference type="Proteomes" id="UP001459277"/>
    </source>
</evidence>
<dbReference type="Gene3D" id="3.30.30.10">
    <property type="entry name" value="Knottin, scorpion toxin-like"/>
    <property type="match status" value="1"/>
</dbReference>
<accession>A0AAW2CI54</accession>
<feature type="domain" description="Knottins-like" evidence="3">
    <location>
        <begin position="32"/>
        <end position="60"/>
    </location>
</feature>
<dbReference type="SUPFAM" id="SSF57095">
    <property type="entry name" value="Scorpion toxin-like"/>
    <property type="match status" value="1"/>
</dbReference>
<dbReference type="InterPro" id="IPR008176">
    <property type="entry name" value="Defensin_plant"/>
</dbReference>
<keyword evidence="1" id="KW-0929">Antimicrobial</keyword>
<evidence type="ECO:0000256" key="1">
    <source>
        <dbReference type="ARBA" id="ARBA00022529"/>
    </source>
</evidence>
<proteinExistence type="predicted"/>
<dbReference type="InterPro" id="IPR036574">
    <property type="entry name" value="Scorpion_toxin-like_sf"/>
</dbReference>
<dbReference type="Pfam" id="PF00304">
    <property type="entry name" value="Gamma-thionin"/>
    <property type="match status" value="1"/>
</dbReference>
<sequence length="224" mass="25500">MSINAKNLTKHFTPVDVAIINNEEMVMRTEARVCESQSHGFKGACAMDHNCALVCRNEEIKEENIEISKEINEGLVIEEEPEIKIVEEINEDSIIEKDLEVKIVETIKKETIEEVVNNLDEVKLDDCNVQAPIILVGGTETKYIDFIGVERFDLIINSHLVNIFNRVRIKGQEVQVAQVMTFKFGKNTKKMKNSKYLLSWHGRFQISTINSRTSLFQVEGSDVG</sequence>
<evidence type="ECO:0000256" key="2">
    <source>
        <dbReference type="ARBA" id="ARBA00022577"/>
    </source>
</evidence>
<evidence type="ECO:0000313" key="4">
    <source>
        <dbReference type="EMBL" id="KAK9996869.1"/>
    </source>
</evidence>
<dbReference type="GO" id="GO:0006952">
    <property type="term" value="P:defense response"/>
    <property type="evidence" value="ECO:0007669"/>
    <property type="project" value="InterPro"/>
</dbReference>
<dbReference type="AlphaFoldDB" id="A0AAW2CI54"/>
<dbReference type="PROSITE" id="PS00940">
    <property type="entry name" value="GAMMA_THIONIN"/>
    <property type="match status" value="1"/>
</dbReference>
<reference evidence="4 5" key="1">
    <citation type="submission" date="2024-01" db="EMBL/GenBank/DDBJ databases">
        <title>A telomere-to-telomere, gap-free genome of sweet tea (Lithocarpus litseifolius).</title>
        <authorList>
            <person name="Zhou J."/>
        </authorList>
    </citation>
    <scope>NUCLEOTIDE SEQUENCE [LARGE SCALE GENOMIC DNA]</scope>
    <source>
        <strain evidence="4">Zhou-2022a</strain>
        <tissue evidence="4">Leaf</tissue>
    </source>
</reference>
<gene>
    <name evidence="4" type="ORF">SO802_021555</name>
</gene>
<keyword evidence="2" id="KW-0295">Fungicide</keyword>
<dbReference type="InterPro" id="IPR003614">
    <property type="entry name" value="Knottins"/>
</dbReference>
<evidence type="ECO:0000259" key="3">
    <source>
        <dbReference type="Pfam" id="PF00304"/>
    </source>
</evidence>
<keyword evidence="5" id="KW-1185">Reference proteome</keyword>
<name>A0AAW2CI54_9ROSI</name>